<evidence type="ECO:0000256" key="19">
    <source>
        <dbReference type="RuleBase" id="RU004335"/>
    </source>
</evidence>
<keyword evidence="7" id="KW-0134">Cell wall</keyword>
<dbReference type="RefSeq" id="XP_058341972.1">
    <property type="nucleotide sequence ID" value="XM_058487157.1"/>
</dbReference>
<dbReference type="Gene3D" id="3.20.20.80">
    <property type="entry name" value="Glycosidases"/>
    <property type="match status" value="2"/>
</dbReference>
<sequence>MFAFIILALYFSCIHAQHFYGVDYGVDPITCPTLEDMTNDFAILHQYTDRIRIFGADLCNQAELALQATQSLGMRLYLGIWIDEHPETFDKEFASLQRAIEHHNLDNVDGIIVGSEVLYREDQSLGYLIDRIRRVRNAMQGYNIPITSADTFNKITPELANEIDFVMINVFPYWEGVSIDNAANTVLDHYHEAVNKASGKVVRISETGWPTAGANYMESVPSPENQQRYMREILCRTQQAGIDMLWFSAIDEPYKNDVEGHFGFLHAQDRTLKPALRIQQQDWNGPC</sequence>
<dbReference type="EMBL" id="JARTCD010000034">
    <property type="protein sequence ID" value="KAJ8657059.1"/>
    <property type="molecule type" value="Genomic_DNA"/>
</dbReference>
<dbReference type="Proteomes" id="UP001234581">
    <property type="component" value="Unassembled WGS sequence"/>
</dbReference>
<dbReference type="GeneID" id="83214547"/>
<proteinExistence type="inferred from homology"/>
<dbReference type="PANTHER" id="PTHR16631">
    <property type="entry name" value="GLUCAN 1,3-BETA-GLUCOSIDASE"/>
    <property type="match status" value="1"/>
</dbReference>
<evidence type="ECO:0000256" key="2">
    <source>
        <dbReference type="ARBA" id="ARBA00004191"/>
    </source>
</evidence>
<evidence type="ECO:0000256" key="7">
    <source>
        <dbReference type="ARBA" id="ARBA00022512"/>
    </source>
</evidence>
<dbReference type="GO" id="GO:0071555">
    <property type="term" value="P:cell wall organization"/>
    <property type="evidence" value="ECO:0007669"/>
    <property type="project" value="UniProtKB-KW"/>
</dbReference>
<evidence type="ECO:0000256" key="5">
    <source>
        <dbReference type="ARBA" id="ARBA00012780"/>
    </source>
</evidence>
<evidence type="ECO:0000256" key="9">
    <source>
        <dbReference type="ARBA" id="ARBA00022729"/>
    </source>
</evidence>
<comment type="function">
    <text evidence="16">Glucanases play a role in cell expansion during growth, in cell-cell fusion during mating, and in spore release during sporulation. This enzyme may be involved in beta-glucan degradation. Active on laminarin and lichenan.</text>
</comment>
<organism evidence="21 22">
    <name type="scientific">Lichtheimia ornata</name>
    <dbReference type="NCBI Taxonomy" id="688661"/>
    <lineage>
        <taxon>Eukaryota</taxon>
        <taxon>Fungi</taxon>
        <taxon>Fungi incertae sedis</taxon>
        <taxon>Mucoromycota</taxon>
        <taxon>Mucoromycotina</taxon>
        <taxon>Mucoromycetes</taxon>
        <taxon>Mucorales</taxon>
        <taxon>Lichtheimiaceae</taxon>
        <taxon>Lichtheimia</taxon>
    </lineage>
</organism>
<evidence type="ECO:0000313" key="21">
    <source>
        <dbReference type="EMBL" id="KAJ8657059.1"/>
    </source>
</evidence>
<name>A0AAD7V1H8_9FUNG</name>
<evidence type="ECO:0000256" key="14">
    <source>
        <dbReference type="ARBA" id="ARBA00023316"/>
    </source>
</evidence>
<comment type="similarity">
    <text evidence="4 19">Belongs to the glycosyl hydrolase 17 family.</text>
</comment>
<gene>
    <name evidence="21" type="ORF">O0I10_007138</name>
</gene>
<dbReference type="AlphaFoldDB" id="A0AAD7V1H8"/>
<dbReference type="PANTHER" id="PTHR16631:SF17">
    <property type="entry name" value="GLUCAN ENDO-1,3-BETA-GLUCOSIDASE BTGC"/>
    <property type="match status" value="1"/>
</dbReference>
<keyword evidence="14" id="KW-0961">Cell wall biogenesis/degradation</keyword>
<evidence type="ECO:0000256" key="15">
    <source>
        <dbReference type="ARBA" id="ARBA00023326"/>
    </source>
</evidence>
<comment type="caution">
    <text evidence="21">The sequence shown here is derived from an EMBL/GenBank/DDBJ whole genome shotgun (WGS) entry which is preliminary data.</text>
</comment>
<evidence type="ECO:0000256" key="18">
    <source>
        <dbReference type="ARBA" id="ARBA00043078"/>
    </source>
</evidence>
<dbReference type="EC" id="3.2.1.39" evidence="5"/>
<evidence type="ECO:0000256" key="17">
    <source>
        <dbReference type="ARBA" id="ARBA00042373"/>
    </source>
</evidence>
<protein>
    <recommendedName>
        <fullName evidence="5">glucan endo-1,3-beta-D-glucosidase</fullName>
        <ecNumber evidence="5">3.2.1.39</ecNumber>
    </recommendedName>
    <alternativeName>
        <fullName evidence="18">Endo-1,3-beta-glucanase btgC</fullName>
    </alternativeName>
    <alternativeName>
        <fullName evidence="17">Laminarinase btgC</fullName>
    </alternativeName>
</protein>
<accession>A0AAD7V1H8</accession>
<evidence type="ECO:0000256" key="20">
    <source>
        <dbReference type="SAM" id="SignalP"/>
    </source>
</evidence>
<keyword evidence="8" id="KW-0964">Secreted</keyword>
<dbReference type="InterPro" id="IPR050732">
    <property type="entry name" value="Beta-glucan_modifiers"/>
</dbReference>
<evidence type="ECO:0000256" key="3">
    <source>
        <dbReference type="ARBA" id="ARBA00004401"/>
    </source>
</evidence>
<feature type="signal peptide" evidence="20">
    <location>
        <begin position="1"/>
        <end position="16"/>
    </location>
</feature>
<evidence type="ECO:0000256" key="8">
    <source>
        <dbReference type="ARBA" id="ARBA00022525"/>
    </source>
</evidence>
<dbReference type="SUPFAM" id="SSF51445">
    <property type="entry name" value="(Trans)glycosidases"/>
    <property type="match status" value="1"/>
</dbReference>
<dbReference type="InterPro" id="IPR017853">
    <property type="entry name" value="GH"/>
</dbReference>
<keyword evidence="22" id="KW-1185">Reference proteome</keyword>
<dbReference type="Pfam" id="PF00332">
    <property type="entry name" value="Glyco_hydro_17"/>
    <property type="match status" value="1"/>
</dbReference>
<evidence type="ECO:0000256" key="11">
    <source>
        <dbReference type="ARBA" id="ARBA00023136"/>
    </source>
</evidence>
<dbReference type="GO" id="GO:0042973">
    <property type="term" value="F:glucan endo-1,3-beta-D-glucosidase activity"/>
    <property type="evidence" value="ECO:0007669"/>
    <property type="project" value="UniProtKB-EC"/>
</dbReference>
<evidence type="ECO:0000256" key="4">
    <source>
        <dbReference type="ARBA" id="ARBA00008773"/>
    </source>
</evidence>
<keyword evidence="13" id="KW-0119">Carbohydrate metabolism</keyword>
<dbReference type="GO" id="GO:0000272">
    <property type="term" value="P:polysaccharide catabolic process"/>
    <property type="evidence" value="ECO:0007669"/>
    <property type="project" value="UniProtKB-KW"/>
</dbReference>
<keyword evidence="11" id="KW-0472">Membrane</keyword>
<dbReference type="InterPro" id="IPR000490">
    <property type="entry name" value="Glyco_hydro_17"/>
</dbReference>
<feature type="chain" id="PRO_5041904306" description="glucan endo-1,3-beta-D-glucosidase" evidence="20">
    <location>
        <begin position="17"/>
        <end position="287"/>
    </location>
</feature>
<keyword evidence="15" id="KW-0624">Polysaccharide degradation</keyword>
<keyword evidence="6" id="KW-1003">Cell membrane</keyword>
<dbReference type="GO" id="GO:0009277">
    <property type="term" value="C:fungal-type cell wall"/>
    <property type="evidence" value="ECO:0007669"/>
    <property type="project" value="TreeGrafter"/>
</dbReference>
<evidence type="ECO:0000256" key="6">
    <source>
        <dbReference type="ARBA" id="ARBA00022475"/>
    </source>
</evidence>
<dbReference type="GO" id="GO:0005576">
    <property type="term" value="C:extracellular region"/>
    <property type="evidence" value="ECO:0007669"/>
    <property type="project" value="TreeGrafter"/>
</dbReference>
<comment type="catalytic activity">
    <reaction evidence="1">
        <text>Hydrolysis of (1-&gt;3)-beta-D-glucosidic linkages in (1-&gt;3)-beta-D-glucans.</text>
        <dbReference type="EC" id="3.2.1.39"/>
    </reaction>
</comment>
<evidence type="ECO:0000256" key="10">
    <source>
        <dbReference type="ARBA" id="ARBA00022801"/>
    </source>
</evidence>
<dbReference type="GO" id="GO:0009986">
    <property type="term" value="C:cell surface"/>
    <property type="evidence" value="ECO:0007669"/>
    <property type="project" value="TreeGrafter"/>
</dbReference>
<keyword evidence="10" id="KW-0378">Hydrolase</keyword>
<evidence type="ECO:0000313" key="22">
    <source>
        <dbReference type="Proteomes" id="UP001234581"/>
    </source>
</evidence>
<keyword evidence="9 20" id="KW-0732">Signal</keyword>
<evidence type="ECO:0000256" key="1">
    <source>
        <dbReference type="ARBA" id="ARBA00000382"/>
    </source>
</evidence>
<dbReference type="GO" id="GO:0005886">
    <property type="term" value="C:plasma membrane"/>
    <property type="evidence" value="ECO:0007669"/>
    <property type="project" value="UniProtKB-SubCell"/>
</dbReference>
<evidence type="ECO:0000256" key="16">
    <source>
        <dbReference type="ARBA" id="ARBA00037649"/>
    </source>
</evidence>
<reference evidence="21 22" key="1">
    <citation type="submission" date="2023-03" db="EMBL/GenBank/DDBJ databases">
        <title>Genome sequence of Lichtheimia ornata CBS 291.66.</title>
        <authorList>
            <person name="Mohabir J.T."/>
            <person name="Shea T.P."/>
            <person name="Kurbessoian T."/>
            <person name="Berby B."/>
            <person name="Fontaine J."/>
            <person name="Livny J."/>
            <person name="Gnirke A."/>
            <person name="Stajich J.E."/>
            <person name="Cuomo C.A."/>
        </authorList>
    </citation>
    <scope>NUCLEOTIDE SEQUENCE [LARGE SCALE GENOMIC DNA]</scope>
    <source>
        <strain evidence="21">CBS 291.66</strain>
    </source>
</reference>
<comment type="subcellular location">
    <subcellularLocation>
        <location evidence="3">Cell membrane</location>
        <topology evidence="3">Single-pass type II membrane protein</topology>
    </subcellularLocation>
    <subcellularLocation>
        <location evidence="2">Secreted</location>
        <location evidence="2">Cell wall</location>
    </subcellularLocation>
</comment>
<evidence type="ECO:0000256" key="13">
    <source>
        <dbReference type="ARBA" id="ARBA00023277"/>
    </source>
</evidence>
<keyword evidence="12" id="KW-0325">Glycoprotein</keyword>
<evidence type="ECO:0000256" key="12">
    <source>
        <dbReference type="ARBA" id="ARBA00023180"/>
    </source>
</evidence>